<name>A0A7J8R5X3_GOSDV</name>
<keyword evidence="2" id="KW-1185">Reference proteome</keyword>
<dbReference type="PANTHER" id="PTHR33033:SF109">
    <property type="entry name" value="PROTEIN, PUTATIVE-RELATED"/>
    <property type="match status" value="1"/>
</dbReference>
<evidence type="ECO:0000313" key="1">
    <source>
        <dbReference type="EMBL" id="MBA0609105.1"/>
    </source>
</evidence>
<evidence type="ECO:0000313" key="2">
    <source>
        <dbReference type="Proteomes" id="UP000593561"/>
    </source>
</evidence>
<proteinExistence type="predicted"/>
<accession>A0A7J8R5X3</accession>
<evidence type="ECO:0008006" key="3">
    <source>
        <dbReference type="Google" id="ProtNLM"/>
    </source>
</evidence>
<dbReference type="EMBL" id="JABFAC010000003">
    <property type="protein sequence ID" value="MBA0609105.1"/>
    <property type="molecule type" value="Genomic_DNA"/>
</dbReference>
<organism evidence="1 2">
    <name type="scientific">Gossypium davidsonii</name>
    <name type="common">Davidson's cotton</name>
    <name type="synonym">Gossypium klotzschianum subsp. davidsonii</name>
    <dbReference type="NCBI Taxonomy" id="34287"/>
    <lineage>
        <taxon>Eukaryota</taxon>
        <taxon>Viridiplantae</taxon>
        <taxon>Streptophyta</taxon>
        <taxon>Embryophyta</taxon>
        <taxon>Tracheophyta</taxon>
        <taxon>Spermatophyta</taxon>
        <taxon>Magnoliopsida</taxon>
        <taxon>eudicotyledons</taxon>
        <taxon>Gunneridae</taxon>
        <taxon>Pentapetalae</taxon>
        <taxon>rosids</taxon>
        <taxon>malvids</taxon>
        <taxon>Malvales</taxon>
        <taxon>Malvaceae</taxon>
        <taxon>Malvoideae</taxon>
        <taxon>Gossypium</taxon>
    </lineage>
</organism>
<comment type="caution">
    <text evidence="1">The sequence shown here is derived from an EMBL/GenBank/DDBJ whole genome shotgun (WGS) entry which is preliminary data.</text>
</comment>
<sequence length="133" mass="14365">MIRKQRKRGCNFGKGSVALVIRHDVDEAKLAGPAFSVDVIFLSTWWDNPLLCVPLSRGCAVRKGLSWSPPPHGFFKFNVDESARGKLDPGGCGGVLRNSSGDILALGIIDSNVAKVLAIKVALDFLVRTVDVF</sequence>
<reference evidence="1 2" key="1">
    <citation type="journal article" date="2019" name="Genome Biol. Evol.">
        <title>Insights into the evolution of the New World diploid cottons (Gossypium, subgenus Houzingenia) based on genome sequencing.</title>
        <authorList>
            <person name="Grover C.E."/>
            <person name="Arick M.A. 2nd"/>
            <person name="Thrash A."/>
            <person name="Conover J.L."/>
            <person name="Sanders W.S."/>
            <person name="Peterson D.G."/>
            <person name="Frelichowski J.E."/>
            <person name="Scheffler J.A."/>
            <person name="Scheffler B.E."/>
            <person name="Wendel J.F."/>
        </authorList>
    </citation>
    <scope>NUCLEOTIDE SEQUENCE [LARGE SCALE GENOMIC DNA]</scope>
    <source>
        <strain evidence="1">27</strain>
        <tissue evidence="1">Leaf</tissue>
    </source>
</reference>
<dbReference type="PANTHER" id="PTHR33033">
    <property type="entry name" value="POLYNUCLEOTIDYL TRANSFERASE, RIBONUCLEASE H-LIKE SUPERFAMILY PROTEIN-RELATED"/>
    <property type="match status" value="1"/>
</dbReference>
<protein>
    <recommendedName>
        <fullName evidence="3">RNase H type-1 domain-containing protein</fullName>
    </recommendedName>
</protein>
<dbReference type="AlphaFoldDB" id="A0A7J8R5X3"/>
<gene>
    <name evidence="1" type="ORF">Godav_021225</name>
</gene>
<dbReference type="Proteomes" id="UP000593561">
    <property type="component" value="Unassembled WGS sequence"/>
</dbReference>